<dbReference type="GO" id="GO:0071978">
    <property type="term" value="P:bacterial-type flagellum-dependent swarming motility"/>
    <property type="evidence" value="ECO:0007669"/>
    <property type="project" value="TreeGrafter"/>
</dbReference>
<protein>
    <recommendedName>
        <fullName evidence="4">Flagellar motor switch protein FliM</fullName>
    </recommendedName>
</protein>
<keyword evidence="1" id="KW-0145">Chemotaxis</keyword>
<dbReference type="PANTHER" id="PTHR30034:SF3">
    <property type="entry name" value="FLAGELLAR MOTOR SWITCH PROTEIN FLIM"/>
    <property type="match status" value="1"/>
</dbReference>
<proteinExistence type="predicted"/>
<organism evidence="2 3">
    <name type="scientific">Spongiibacter pelagi</name>
    <dbReference type="NCBI Taxonomy" id="2760804"/>
    <lineage>
        <taxon>Bacteria</taxon>
        <taxon>Pseudomonadati</taxon>
        <taxon>Pseudomonadota</taxon>
        <taxon>Gammaproteobacteria</taxon>
        <taxon>Cellvibrionales</taxon>
        <taxon>Spongiibacteraceae</taxon>
        <taxon>Spongiibacter</taxon>
    </lineage>
</organism>
<comment type="caution">
    <text evidence="2">The sequence shown here is derived from an EMBL/GenBank/DDBJ whole genome shotgun (WGS) entry which is preliminary data.</text>
</comment>
<dbReference type="AlphaFoldDB" id="A0A927C0I7"/>
<dbReference type="RefSeq" id="WP_190764427.1">
    <property type="nucleotide sequence ID" value="NZ_JACXLD010000004.1"/>
</dbReference>
<keyword evidence="3" id="KW-1185">Reference proteome</keyword>
<dbReference type="GO" id="GO:0009425">
    <property type="term" value="C:bacterial-type flagellum basal body"/>
    <property type="evidence" value="ECO:0007669"/>
    <property type="project" value="InterPro"/>
</dbReference>
<dbReference type="GO" id="GO:0003774">
    <property type="term" value="F:cytoskeletal motor activity"/>
    <property type="evidence" value="ECO:0007669"/>
    <property type="project" value="InterPro"/>
</dbReference>
<evidence type="ECO:0000313" key="3">
    <source>
        <dbReference type="Proteomes" id="UP000610558"/>
    </source>
</evidence>
<dbReference type="InterPro" id="IPR028976">
    <property type="entry name" value="CheC-like_sf"/>
</dbReference>
<evidence type="ECO:0000256" key="1">
    <source>
        <dbReference type="ARBA" id="ARBA00022500"/>
    </source>
</evidence>
<evidence type="ECO:0008006" key="4">
    <source>
        <dbReference type="Google" id="ProtNLM"/>
    </source>
</evidence>
<reference evidence="2" key="1">
    <citation type="submission" date="2020-09" db="EMBL/GenBank/DDBJ databases">
        <authorList>
            <person name="Yoon J.-W."/>
        </authorList>
    </citation>
    <scope>NUCLEOTIDE SEQUENCE</scope>
    <source>
        <strain evidence="2">KMU-158</strain>
    </source>
</reference>
<dbReference type="GO" id="GO:0050918">
    <property type="term" value="P:positive chemotaxis"/>
    <property type="evidence" value="ECO:0007669"/>
    <property type="project" value="TreeGrafter"/>
</dbReference>
<dbReference type="Proteomes" id="UP000610558">
    <property type="component" value="Unassembled WGS sequence"/>
</dbReference>
<dbReference type="EMBL" id="JACXLD010000004">
    <property type="protein sequence ID" value="MBD2859018.1"/>
    <property type="molecule type" value="Genomic_DNA"/>
</dbReference>
<dbReference type="CDD" id="cd17908">
    <property type="entry name" value="FliM"/>
    <property type="match status" value="1"/>
</dbReference>
<evidence type="ECO:0000313" key="2">
    <source>
        <dbReference type="EMBL" id="MBD2859018.1"/>
    </source>
</evidence>
<dbReference type="Gene3D" id="3.40.1550.10">
    <property type="entry name" value="CheC-like"/>
    <property type="match status" value="1"/>
</dbReference>
<dbReference type="PANTHER" id="PTHR30034">
    <property type="entry name" value="FLAGELLAR MOTOR SWITCH PROTEIN FLIM"/>
    <property type="match status" value="1"/>
</dbReference>
<dbReference type="InterPro" id="IPR001689">
    <property type="entry name" value="Flag_FliM"/>
</dbReference>
<sequence length="323" mass="35358">MDRGSKDILSQLEVDALLAAIQQENPLPQQTSDRANHFDLATDQLPPQQRFAGLEQWNRRFAEIFRDSLAQSLNQEIDLTPLDTQYLPCSEYLHSLYVPTSIHMMRLKPLPGSALFALDAQLVFRLVESFFGSGMAISQPVSRQFSLTERRIVGRVVSMAHDDLEASAKHISELKCEPLGSEMNPSLVSVAAPSEVMAVSRFFVDIAGSGGEMHLVLPVRMLDELRDALAQSGGGQYRGEDSRWSDALTAAVLDVSVPSRYLLDEKTLPLGFVANLQVGDILPLTGRGAAITVRGRKITPLQLDVVPGPDDVKGLQLTIASPN</sequence>
<name>A0A927C0I7_9GAMM</name>
<gene>
    <name evidence="2" type="ORF">IB286_08340</name>
</gene>
<dbReference type="SUPFAM" id="SSF103039">
    <property type="entry name" value="CheC-like"/>
    <property type="match status" value="1"/>
</dbReference>
<dbReference type="Pfam" id="PF02154">
    <property type="entry name" value="FliM"/>
    <property type="match status" value="1"/>
</dbReference>
<dbReference type="PRINTS" id="PR00955">
    <property type="entry name" value="FLGMOTORFLIM"/>
</dbReference>
<accession>A0A927C0I7</accession>